<feature type="region of interest" description="Disordered" evidence="1">
    <location>
        <begin position="242"/>
        <end position="278"/>
    </location>
</feature>
<accession>A0AA35JTC6</accession>
<organism evidence="3 4">
    <name type="scientific">Podarcis lilfordi</name>
    <name type="common">Lilford's wall lizard</name>
    <dbReference type="NCBI Taxonomy" id="74358"/>
    <lineage>
        <taxon>Eukaryota</taxon>
        <taxon>Metazoa</taxon>
        <taxon>Chordata</taxon>
        <taxon>Craniata</taxon>
        <taxon>Vertebrata</taxon>
        <taxon>Euteleostomi</taxon>
        <taxon>Lepidosauria</taxon>
        <taxon>Squamata</taxon>
        <taxon>Bifurcata</taxon>
        <taxon>Unidentata</taxon>
        <taxon>Episquamata</taxon>
        <taxon>Laterata</taxon>
        <taxon>Lacertibaenia</taxon>
        <taxon>Lacertidae</taxon>
        <taxon>Podarcis</taxon>
    </lineage>
</organism>
<feature type="region of interest" description="Disordered" evidence="1">
    <location>
        <begin position="821"/>
        <end position="953"/>
    </location>
</feature>
<keyword evidence="4" id="KW-1185">Reference proteome</keyword>
<feature type="compositionally biased region" description="Polar residues" evidence="1">
    <location>
        <begin position="340"/>
        <end position="351"/>
    </location>
</feature>
<evidence type="ECO:0000256" key="1">
    <source>
        <dbReference type="SAM" id="MobiDB-lite"/>
    </source>
</evidence>
<feature type="compositionally biased region" description="Low complexity" evidence="1">
    <location>
        <begin position="23"/>
        <end position="38"/>
    </location>
</feature>
<feature type="region of interest" description="Disordered" evidence="1">
    <location>
        <begin position="315"/>
        <end position="351"/>
    </location>
</feature>
<feature type="compositionally biased region" description="Basic and acidic residues" evidence="1">
    <location>
        <begin position="403"/>
        <end position="413"/>
    </location>
</feature>
<evidence type="ECO:0000313" key="4">
    <source>
        <dbReference type="Proteomes" id="UP001178461"/>
    </source>
</evidence>
<dbReference type="Proteomes" id="UP001178461">
    <property type="component" value="Chromosome 1"/>
</dbReference>
<feature type="region of interest" description="Disordered" evidence="1">
    <location>
        <begin position="403"/>
        <end position="429"/>
    </location>
</feature>
<gene>
    <name evidence="3" type="ORF">PODLI_1B016221</name>
</gene>
<dbReference type="InterPro" id="IPR009057">
    <property type="entry name" value="Homeodomain-like_sf"/>
</dbReference>
<feature type="compositionally biased region" description="Polar residues" evidence="1">
    <location>
        <begin position="922"/>
        <end position="932"/>
    </location>
</feature>
<feature type="compositionally biased region" description="Basic and acidic residues" evidence="1">
    <location>
        <begin position="1001"/>
        <end position="1010"/>
    </location>
</feature>
<sequence length="1203" mass="134095">MRAPGPAPPLGVRSASFQHGRRGASASAASRQGSQSASWAPDSKLAAGNGRRLRGDAARVGAAGSGGTAMSPLPSPRRREMSLKGVLLSNIPGGTPLKDFGKFQADCIPASAMKKATWPSGVPAGQNLCLEKGGKIGNVFQSTLIAGGTHAKELLDLSEIKPVSEGELKPLASCPKPEAVPPTGNAALKRKACRQLSLESPAKVFARMKTRAALAKQQKLSQEKKLLNVDISTDYILTPERHLAPLGRQGKKSTAEDDKPKERLAEEPLGKAREEQVPSHIAKNKNVCSSVMSPLVLESPHKFFSRVKQKLQQKPLEKVDASSYQTKQNVPPSPAVKQPLTVSSSPKKLNNLNEDCLNTPASEDDEFIVEPVELDNETFSMGVNVIDMSFDLVKPGETLEEMEPGRLPEEGRTSHQSSQKPAPRGQQELKAGPQTLPQRLCDIIFATPKVQIPRKQKQVGANSSSDDTNEEEQQMVCLNGWRIKVINNNTAVCLEGKRRDMNGVNWHSNAIVERMAPNKVRTSSGNVYKLEGCVDASTMKKEGMPAKFIKRFESGIPQNWKMYVEDLLRFLRRKEQRAFAASMDSNEREDPVEMEGLEDMPRKVGRKSRTKNTTYVATLQSNNKLGVQPQTSLQNGRTDRSCTRSGRQVKPPMQFWCGERMLVDQALNVTVTKTGTNYLTPTVSSARRQGRHNITSHVENKEDCEEVPPSQAKGRTRPETTRQTEPAKKQNAWRFISDSEESDYEATIADARKKKAVVTLTPLNYKKLHEKASRKSSQPRRKQNVPAQGAKANCYQRCLAESSMPSEDESGEEMQCIRRKVQPTLKRGPSNRQQSETRKQLLEPRGSESPPAHSQSRKLRAAQPSGKQNKLEEPVSPDLASSTQGSLRRIAKFRKYSPESESESETSVKEFQVKRKNLKAQRANSEFSNTAKSLAFPRKTPGKKLLGKGGDSFPDVNEDWTEKELQKLHRALASLPKHKSDFWLLVSTAVGTRSVEECQQRYMGEQESHKQAPKRTTKRRKEEREEGAKQPLAVVAKVGTLKRKQQMRDFLEQMPKDNHDDIFATTPFQNRSTKLPQFRTVPEEDVFQLKDSHPITPSSAIFPLVKTPQCEHISPGMLESLDRNYEKRVFHLQRNIKGKERTWHNVKKKQAGTVFTTPNSRRTTVFAFDEHVKDTLAPAGAGHLFQEDEEMLSDEEEDLYFST</sequence>
<feature type="region of interest" description="Disordered" evidence="1">
    <location>
        <begin position="1001"/>
        <end position="1030"/>
    </location>
</feature>
<dbReference type="Gene3D" id="1.10.10.60">
    <property type="entry name" value="Homeodomain-like"/>
    <property type="match status" value="1"/>
</dbReference>
<dbReference type="InterPro" id="IPR001005">
    <property type="entry name" value="SANT/Myb"/>
</dbReference>
<feature type="compositionally biased region" description="Basic and acidic residues" evidence="1">
    <location>
        <begin position="253"/>
        <end position="277"/>
    </location>
</feature>
<feature type="region of interest" description="Disordered" evidence="1">
    <location>
        <begin position="628"/>
        <end position="648"/>
    </location>
</feature>
<feature type="compositionally biased region" description="Basic and acidic residues" evidence="1">
    <location>
        <begin position="716"/>
        <end position="728"/>
    </location>
</feature>
<reference evidence="3" key="1">
    <citation type="submission" date="2022-12" db="EMBL/GenBank/DDBJ databases">
        <authorList>
            <person name="Alioto T."/>
            <person name="Alioto T."/>
            <person name="Gomez Garrido J."/>
        </authorList>
    </citation>
    <scope>NUCLEOTIDE SEQUENCE</scope>
</reference>
<feature type="region of interest" description="Disordered" evidence="1">
    <location>
        <begin position="1"/>
        <end position="77"/>
    </location>
</feature>
<dbReference type="EMBL" id="OX395126">
    <property type="protein sequence ID" value="CAI5764914.1"/>
    <property type="molecule type" value="Genomic_DNA"/>
</dbReference>
<feature type="region of interest" description="Disordered" evidence="1">
    <location>
        <begin position="767"/>
        <end position="790"/>
    </location>
</feature>
<dbReference type="SUPFAM" id="SSF46689">
    <property type="entry name" value="Homeodomain-like"/>
    <property type="match status" value="1"/>
</dbReference>
<dbReference type="InterPro" id="IPR015216">
    <property type="entry name" value="SANTA"/>
</dbReference>
<dbReference type="SMART" id="SM00717">
    <property type="entry name" value="SANT"/>
    <property type="match status" value="1"/>
</dbReference>
<feature type="compositionally biased region" description="Basic and acidic residues" evidence="1">
    <location>
        <begin position="835"/>
        <end position="846"/>
    </location>
</feature>
<evidence type="ECO:0000313" key="3">
    <source>
        <dbReference type="EMBL" id="CAI5764914.1"/>
    </source>
</evidence>
<dbReference type="PANTHER" id="PTHR16124:SF3">
    <property type="entry name" value="MIS18-BINDING PROTEIN 1"/>
    <property type="match status" value="1"/>
</dbReference>
<dbReference type="AlphaFoldDB" id="A0AA35JTC6"/>
<feature type="compositionally biased region" description="Basic residues" evidence="1">
    <location>
        <begin position="767"/>
        <end position="783"/>
    </location>
</feature>
<name>A0AA35JTC6_9SAUR</name>
<evidence type="ECO:0000259" key="2">
    <source>
        <dbReference type="SMART" id="SM00717"/>
    </source>
</evidence>
<dbReference type="InterPro" id="IPR039110">
    <property type="entry name" value="KNL2-like"/>
</dbReference>
<protein>
    <submittedName>
        <fullName evidence="3">Mis18-binding mis18-binding</fullName>
    </submittedName>
</protein>
<dbReference type="CDD" id="cd00167">
    <property type="entry name" value="SANT"/>
    <property type="match status" value="1"/>
</dbReference>
<feature type="domain" description="Myb-like" evidence="2">
    <location>
        <begin position="956"/>
        <end position="1008"/>
    </location>
</feature>
<dbReference type="GO" id="GO:0000775">
    <property type="term" value="C:chromosome, centromeric region"/>
    <property type="evidence" value="ECO:0007669"/>
    <property type="project" value="TreeGrafter"/>
</dbReference>
<feature type="region of interest" description="Disordered" evidence="1">
    <location>
        <begin position="701"/>
        <end position="729"/>
    </location>
</feature>
<dbReference type="Pfam" id="PF09133">
    <property type="entry name" value="SANTA"/>
    <property type="match status" value="1"/>
</dbReference>
<dbReference type="PANTHER" id="PTHR16124">
    <property type="entry name" value="MIS18-BINDING PROTEIN 1"/>
    <property type="match status" value="1"/>
</dbReference>
<proteinExistence type="predicted"/>